<keyword evidence="6" id="KW-1185">Reference proteome</keyword>
<dbReference type="PANTHER" id="PTHR44591:SF21">
    <property type="entry name" value="TWO-COMPONENT RESPONSE REGULATOR"/>
    <property type="match status" value="1"/>
</dbReference>
<dbReference type="RefSeq" id="WP_377317893.1">
    <property type="nucleotide sequence ID" value="NZ_JBHUIY010000034.1"/>
</dbReference>
<keyword evidence="1 2" id="KW-0597">Phosphoprotein</keyword>
<feature type="region of interest" description="Disordered" evidence="3">
    <location>
        <begin position="1"/>
        <end position="42"/>
    </location>
</feature>
<evidence type="ECO:0000259" key="4">
    <source>
        <dbReference type="PROSITE" id="PS50110"/>
    </source>
</evidence>
<feature type="compositionally biased region" description="Low complexity" evidence="3">
    <location>
        <begin position="14"/>
        <end position="26"/>
    </location>
</feature>
<name>A0ABW5CE20_9PROT</name>
<evidence type="ECO:0000313" key="5">
    <source>
        <dbReference type="EMBL" id="MFD2235068.1"/>
    </source>
</evidence>
<dbReference type="Pfam" id="PF00072">
    <property type="entry name" value="Response_reg"/>
    <property type="match status" value="1"/>
</dbReference>
<dbReference type="InterPro" id="IPR011006">
    <property type="entry name" value="CheY-like_superfamily"/>
</dbReference>
<dbReference type="InterPro" id="IPR001789">
    <property type="entry name" value="Sig_transdc_resp-reg_receiver"/>
</dbReference>
<evidence type="ECO:0000256" key="1">
    <source>
        <dbReference type="ARBA" id="ARBA00022553"/>
    </source>
</evidence>
<feature type="non-terminal residue" evidence="5">
    <location>
        <position position="1"/>
    </location>
</feature>
<feature type="domain" description="Response regulatory" evidence="4">
    <location>
        <begin position="50"/>
        <end position="165"/>
    </location>
</feature>
<evidence type="ECO:0000313" key="6">
    <source>
        <dbReference type="Proteomes" id="UP001597296"/>
    </source>
</evidence>
<dbReference type="InterPro" id="IPR050595">
    <property type="entry name" value="Bact_response_regulator"/>
</dbReference>
<dbReference type="SUPFAM" id="SSF52172">
    <property type="entry name" value="CheY-like"/>
    <property type="match status" value="1"/>
</dbReference>
<dbReference type="Gene3D" id="3.40.50.2300">
    <property type="match status" value="1"/>
</dbReference>
<dbReference type="PROSITE" id="PS50110">
    <property type="entry name" value="RESPONSE_REGULATORY"/>
    <property type="match status" value="1"/>
</dbReference>
<feature type="compositionally biased region" description="Gly residues" evidence="3">
    <location>
        <begin position="1"/>
        <end position="13"/>
    </location>
</feature>
<dbReference type="Proteomes" id="UP001597296">
    <property type="component" value="Unassembled WGS sequence"/>
</dbReference>
<evidence type="ECO:0000256" key="2">
    <source>
        <dbReference type="PROSITE-ProRule" id="PRU00169"/>
    </source>
</evidence>
<accession>A0ABW5CE20</accession>
<comment type="caution">
    <text evidence="5">The sequence shown here is derived from an EMBL/GenBank/DDBJ whole genome shotgun (WGS) entry which is preliminary data.</text>
</comment>
<reference evidence="6" key="1">
    <citation type="journal article" date="2019" name="Int. J. Syst. Evol. Microbiol.">
        <title>The Global Catalogue of Microorganisms (GCM) 10K type strain sequencing project: providing services to taxonomists for standard genome sequencing and annotation.</title>
        <authorList>
            <consortium name="The Broad Institute Genomics Platform"/>
            <consortium name="The Broad Institute Genome Sequencing Center for Infectious Disease"/>
            <person name="Wu L."/>
            <person name="Ma J."/>
        </authorList>
    </citation>
    <scope>NUCLEOTIDE SEQUENCE [LARGE SCALE GENOMIC DNA]</scope>
    <source>
        <strain evidence="6">KCTC 15012</strain>
    </source>
</reference>
<dbReference type="PANTHER" id="PTHR44591">
    <property type="entry name" value="STRESS RESPONSE REGULATOR PROTEIN 1"/>
    <property type="match status" value="1"/>
</dbReference>
<evidence type="ECO:0000256" key="3">
    <source>
        <dbReference type="SAM" id="MobiDB-lite"/>
    </source>
</evidence>
<dbReference type="SMART" id="SM00448">
    <property type="entry name" value="REC"/>
    <property type="match status" value="1"/>
</dbReference>
<feature type="modified residue" description="4-aspartylphosphate" evidence="2">
    <location>
        <position position="100"/>
    </location>
</feature>
<proteinExistence type="predicted"/>
<protein>
    <submittedName>
        <fullName evidence="5">Response regulator</fullName>
    </submittedName>
</protein>
<dbReference type="EMBL" id="JBHUIY010000034">
    <property type="protein sequence ID" value="MFD2235068.1"/>
    <property type="molecule type" value="Genomic_DNA"/>
</dbReference>
<organism evidence="5 6">
    <name type="scientific">Phaeospirillum tilakii</name>
    <dbReference type="NCBI Taxonomy" id="741673"/>
    <lineage>
        <taxon>Bacteria</taxon>
        <taxon>Pseudomonadati</taxon>
        <taxon>Pseudomonadota</taxon>
        <taxon>Alphaproteobacteria</taxon>
        <taxon>Rhodospirillales</taxon>
        <taxon>Rhodospirillaceae</taxon>
        <taxon>Phaeospirillum</taxon>
    </lineage>
</organism>
<gene>
    <name evidence="5" type="ORF">ACFSNB_14740</name>
</gene>
<sequence length="171" mass="17561">PGGRRSGEPGGDGSAAEAGSDDGASADPPPPARPRLDEDAAGADLTGSGTILLVEDEDAVRTFGARALRNKGYSVIEARSGEQAIELLRGPQPVDLLISDVVMPGMDGVTLAGLVRIERPSVRVVLISGYSEDVARDGIAPDAGFAFLPKPFSLAQLALTVKQTLAEGEGR</sequence>